<gene>
    <name evidence="1" type="ORF">AOQ84DRAFT_333785</name>
</gene>
<proteinExistence type="predicted"/>
<protein>
    <submittedName>
        <fullName evidence="1">Uncharacterized protein</fullName>
    </submittedName>
</protein>
<dbReference type="EMBL" id="KV748839">
    <property type="protein sequence ID" value="OCL12719.1"/>
    <property type="molecule type" value="Genomic_DNA"/>
</dbReference>
<accession>A0A8E2JX01</accession>
<evidence type="ECO:0000313" key="1">
    <source>
        <dbReference type="EMBL" id="OCL12719.1"/>
    </source>
</evidence>
<reference evidence="1 2" key="1">
    <citation type="journal article" date="2016" name="Nat. Commun.">
        <title>Ectomycorrhizal ecology is imprinted in the genome of the dominant symbiotic fungus Cenococcum geophilum.</title>
        <authorList>
            <consortium name="DOE Joint Genome Institute"/>
            <person name="Peter M."/>
            <person name="Kohler A."/>
            <person name="Ohm R.A."/>
            <person name="Kuo A."/>
            <person name="Krutzmann J."/>
            <person name="Morin E."/>
            <person name="Arend M."/>
            <person name="Barry K.W."/>
            <person name="Binder M."/>
            <person name="Choi C."/>
            <person name="Clum A."/>
            <person name="Copeland A."/>
            <person name="Grisel N."/>
            <person name="Haridas S."/>
            <person name="Kipfer T."/>
            <person name="LaButti K."/>
            <person name="Lindquist E."/>
            <person name="Lipzen A."/>
            <person name="Maire R."/>
            <person name="Meier B."/>
            <person name="Mihaltcheva S."/>
            <person name="Molinier V."/>
            <person name="Murat C."/>
            <person name="Poggeler S."/>
            <person name="Quandt C.A."/>
            <person name="Sperisen C."/>
            <person name="Tritt A."/>
            <person name="Tisserant E."/>
            <person name="Crous P.W."/>
            <person name="Henrissat B."/>
            <person name="Nehls U."/>
            <person name="Egli S."/>
            <person name="Spatafora J.W."/>
            <person name="Grigoriev I.V."/>
            <person name="Martin F.M."/>
        </authorList>
    </citation>
    <scope>NUCLEOTIDE SEQUENCE [LARGE SCALE GENOMIC DNA]</scope>
    <source>
        <strain evidence="1 2">CBS 207.34</strain>
    </source>
</reference>
<name>A0A8E2JX01_9PEZI</name>
<keyword evidence="2" id="KW-1185">Reference proteome</keyword>
<dbReference type="CDD" id="cd11296">
    <property type="entry name" value="O-FucT_like"/>
    <property type="match status" value="1"/>
</dbReference>
<sequence length="301" mass="33521">MHAGCPQMTILPSNAGLPQLDGVYGPISMRADLYPGETPARWARLLDEWCAERGFDPATQTSVNLFRCLWEFDLMAEAHQLRRSLGRTLQFRADVRRLAALTVYRLSQRFGLALDPRDRLHRGAFLGAHLRTSADAEKAGWLNDAAGSFDGQTDAQLALAAAANLSVVYVATGNAVDLARFAVKAWERGRVNVTSKAALLTGADLDELNALSWDQQALVDYEVLLKCSRFAGFTKSSYSWNIAIRRNLVGQEWNRIEGVEVKEDPYKVLQEEEEVAFDDGLSRLGGHDGWHEMKIPKGMWP</sequence>
<organism evidence="1 2">
    <name type="scientific">Glonium stellatum</name>
    <dbReference type="NCBI Taxonomy" id="574774"/>
    <lineage>
        <taxon>Eukaryota</taxon>
        <taxon>Fungi</taxon>
        <taxon>Dikarya</taxon>
        <taxon>Ascomycota</taxon>
        <taxon>Pezizomycotina</taxon>
        <taxon>Dothideomycetes</taxon>
        <taxon>Pleosporomycetidae</taxon>
        <taxon>Gloniales</taxon>
        <taxon>Gloniaceae</taxon>
        <taxon>Glonium</taxon>
    </lineage>
</organism>
<evidence type="ECO:0000313" key="2">
    <source>
        <dbReference type="Proteomes" id="UP000250140"/>
    </source>
</evidence>
<dbReference type="OrthoDB" id="20368at2759"/>
<dbReference type="AlphaFoldDB" id="A0A8E2JX01"/>
<dbReference type="Proteomes" id="UP000250140">
    <property type="component" value="Unassembled WGS sequence"/>
</dbReference>
<dbReference type="Gene3D" id="3.40.50.11350">
    <property type="match status" value="1"/>
</dbReference>